<sequence length="639" mass="70303">MGTLALGLLVLLWVAGSGLAVESSAGAGDEGPMATGVQPGAKVPIARTYRTAYGTHWDCSSTWMLLLGVHVVCVVGGFLLLSVIPVRFASNEKREAPFVLWFGSPKSESEVKVVDTPAEDEEEEKEEQHVTVEKEGEETKRLVGSVQTESVWQRVSAWVERTLAGLFVAPPARDIDARYRFHADMTQQLAAASAKTYESIAVSTDDLEVSWPSLHQTEEELPGGNEQPPRQPSVFVGAPPSPPAGARLRRQGSTRLSEASAAKAEAVGQRTSRASSGPGAVVTKDDFIRAASRRMSMAARAEKREALVQEDVSYENLGDDEIRMYEYLEFVRELLDGLGVKKVCQKSGRVVSRTLYITPDVTVVFWNTAGTFKRLTTKSSIQIENIQEVLRGIHGSRNVTATSTPERDALCVSIRCSDGKWLVLEAKSEAMRQRLFLGFSRLAQEKQEQEQDAAAAAAAPTEPTIPEVGEDGEAEEFVEREEKKMQLKEAESSVMQVVKSHTQVASTTYEAEVSVEGRVEQEADEQDIYEEKFPPPLPPMESRMSEVGEDEVAEEFVEKEEKQVQLKQAAPSAMEVTSTTYEAENTIREQTSLSPAATTVKRQEAALAAPLHALRACTSRPRRIAPWFIFWRRLDASTP</sequence>
<dbReference type="InterPro" id="IPR011993">
    <property type="entry name" value="PH-like_dom_sf"/>
</dbReference>
<keyword evidence="2" id="KW-0812">Transmembrane</keyword>
<organism evidence="4 5">
    <name type="scientific">Phytophthora fragariae</name>
    <dbReference type="NCBI Taxonomy" id="53985"/>
    <lineage>
        <taxon>Eukaryota</taxon>
        <taxon>Sar</taxon>
        <taxon>Stramenopiles</taxon>
        <taxon>Oomycota</taxon>
        <taxon>Peronosporomycetes</taxon>
        <taxon>Peronosporales</taxon>
        <taxon>Peronosporaceae</taxon>
        <taxon>Phytophthora</taxon>
    </lineage>
</organism>
<comment type="caution">
    <text evidence="4">The sequence shown here is derived from an EMBL/GenBank/DDBJ whole genome shotgun (WGS) entry which is preliminary data.</text>
</comment>
<feature type="chain" id="PRO_5026358704" evidence="3">
    <location>
        <begin position="21"/>
        <end position="639"/>
    </location>
</feature>
<evidence type="ECO:0000313" key="4">
    <source>
        <dbReference type="EMBL" id="KAE9246500.1"/>
    </source>
</evidence>
<keyword evidence="2" id="KW-0472">Membrane</keyword>
<dbReference type="Proteomes" id="UP000476176">
    <property type="component" value="Unassembled WGS sequence"/>
</dbReference>
<dbReference type="EMBL" id="QXGC01000169">
    <property type="protein sequence ID" value="KAE9246500.1"/>
    <property type="molecule type" value="Genomic_DNA"/>
</dbReference>
<gene>
    <name evidence="4" type="ORF">PF004_g4771</name>
</gene>
<feature type="region of interest" description="Disordered" evidence="1">
    <location>
        <begin position="216"/>
        <end position="280"/>
    </location>
</feature>
<dbReference type="AlphaFoldDB" id="A0A6G0PHG1"/>
<feature type="transmembrane region" description="Helical" evidence="2">
    <location>
        <begin position="63"/>
        <end position="84"/>
    </location>
</feature>
<feature type="region of interest" description="Disordered" evidence="1">
    <location>
        <begin position="447"/>
        <end position="468"/>
    </location>
</feature>
<evidence type="ECO:0000256" key="2">
    <source>
        <dbReference type="SAM" id="Phobius"/>
    </source>
</evidence>
<evidence type="ECO:0000256" key="3">
    <source>
        <dbReference type="SAM" id="SignalP"/>
    </source>
</evidence>
<keyword evidence="2" id="KW-1133">Transmembrane helix</keyword>
<evidence type="ECO:0000256" key="1">
    <source>
        <dbReference type="SAM" id="MobiDB-lite"/>
    </source>
</evidence>
<evidence type="ECO:0000313" key="5">
    <source>
        <dbReference type="Proteomes" id="UP000476176"/>
    </source>
</evidence>
<dbReference type="Gene3D" id="2.30.29.30">
    <property type="entry name" value="Pleckstrin-homology domain (PH domain)/Phosphotyrosine-binding domain (PTB)"/>
    <property type="match status" value="1"/>
</dbReference>
<keyword evidence="3" id="KW-0732">Signal</keyword>
<accession>A0A6G0PHG1</accession>
<name>A0A6G0PHG1_9STRA</name>
<feature type="signal peptide" evidence="3">
    <location>
        <begin position="1"/>
        <end position="20"/>
    </location>
</feature>
<proteinExistence type="predicted"/>
<protein>
    <submittedName>
        <fullName evidence="4">Uncharacterized protein</fullName>
    </submittedName>
</protein>
<reference evidence="4 5" key="1">
    <citation type="submission" date="2018-09" db="EMBL/GenBank/DDBJ databases">
        <title>Genomic investigation of the strawberry pathogen Phytophthora fragariae indicates pathogenicity is determined by transcriptional variation in three key races.</title>
        <authorList>
            <person name="Adams T.M."/>
            <person name="Armitage A.D."/>
            <person name="Sobczyk M.K."/>
            <person name="Bates H.J."/>
            <person name="Dunwell J.M."/>
            <person name="Nellist C.F."/>
            <person name="Harrison R.J."/>
        </authorList>
    </citation>
    <scope>NUCLEOTIDE SEQUENCE [LARGE SCALE GENOMIC DNA]</scope>
    <source>
        <strain evidence="4 5">BC-23</strain>
    </source>
</reference>